<dbReference type="SUPFAM" id="SSF56047">
    <property type="entry name" value="Ribosomal protein S8"/>
    <property type="match status" value="1"/>
</dbReference>
<evidence type="ECO:0000256" key="5">
    <source>
        <dbReference type="ARBA" id="ARBA00023274"/>
    </source>
</evidence>
<protein>
    <recommendedName>
        <fullName evidence="6">Small ribosomal subunit protein uS8c</fullName>
    </recommendedName>
    <alternativeName>
        <fullName evidence="7">30S ribosomal protein S8, chloroplastic</fullName>
    </alternativeName>
</protein>
<dbReference type="GO" id="GO:0005840">
    <property type="term" value="C:ribosome"/>
    <property type="evidence" value="ECO:0007669"/>
    <property type="project" value="UniProtKB-KW"/>
</dbReference>
<sequence>MGKDTIADIITAIRNANMEKKGTVRIASTNITENIVKILLREGFIKNVRKHQENNKYFLVSTLIQRRTMKGIYRTILKRISRPGLRIYSNYQRIPKILGGMGIVILSTSRGIMTDREARLEQIGGEILCYIW</sequence>
<dbReference type="GeneID" id="55754182"/>
<evidence type="ECO:0000256" key="7">
    <source>
        <dbReference type="ARBA" id="ARBA00035516"/>
    </source>
</evidence>
<dbReference type="GO" id="GO:1990904">
    <property type="term" value="C:ribonucleoprotein complex"/>
    <property type="evidence" value="ECO:0007669"/>
    <property type="project" value="UniProtKB-KW"/>
</dbReference>
<geneLocation type="plastid" evidence="9"/>
<dbReference type="RefSeq" id="YP_009864867.1">
    <property type="nucleotide sequence ID" value="NC_049027.1"/>
</dbReference>
<dbReference type="Gene3D" id="3.30.1370.30">
    <property type="match status" value="1"/>
</dbReference>
<dbReference type="GO" id="GO:0003735">
    <property type="term" value="F:structural constituent of ribosome"/>
    <property type="evidence" value="ECO:0007669"/>
    <property type="project" value="InterPro"/>
</dbReference>
<evidence type="ECO:0000256" key="1">
    <source>
        <dbReference type="ARBA" id="ARBA00002569"/>
    </source>
</evidence>
<evidence type="ECO:0000313" key="9">
    <source>
        <dbReference type="EMBL" id="QKE32862.1"/>
    </source>
</evidence>
<dbReference type="NCBIfam" id="NF001109">
    <property type="entry name" value="PRK00136.1"/>
    <property type="match status" value="1"/>
</dbReference>
<name>A0A7D3Q7E4_9LILI</name>
<dbReference type="EMBL" id="MT261176">
    <property type="protein sequence ID" value="QKE32862.1"/>
    <property type="molecule type" value="Genomic_DNA"/>
</dbReference>
<dbReference type="InterPro" id="IPR000630">
    <property type="entry name" value="Ribosomal_uS8"/>
</dbReference>
<dbReference type="PROSITE" id="PS00053">
    <property type="entry name" value="RIBOSOMAL_S8"/>
    <property type="match status" value="1"/>
</dbReference>
<keyword evidence="4 8" id="KW-0689">Ribosomal protein</keyword>
<evidence type="ECO:0000256" key="3">
    <source>
        <dbReference type="ARBA" id="ARBA00011458"/>
    </source>
</evidence>
<dbReference type="GO" id="GO:0006412">
    <property type="term" value="P:translation"/>
    <property type="evidence" value="ECO:0007669"/>
    <property type="project" value="InterPro"/>
</dbReference>
<dbReference type="InterPro" id="IPR047863">
    <property type="entry name" value="Ribosomal_uS8_CS"/>
</dbReference>
<comment type="subunit">
    <text evidence="3">Part of the 30S ribosomal subunit.</text>
</comment>
<keyword evidence="9" id="KW-0934">Plastid</keyword>
<dbReference type="FunFam" id="3.30.1490.10:FF:000001">
    <property type="entry name" value="30S ribosomal protein S8"/>
    <property type="match status" value="1"/>
</dbReference>
<evidence type="ECO:0000256" key="2">
    <source>
        <dbReference type="ARBA" id="ARBA00006471"/>
    </source>
</evidence>
<evidence type="ECO:0000256" key="8">
    <source>
        <dbReference type="RuleBase" id="RU003660"/>
    </source>
</evidence>
<dbReference type="Gene3D" id="3.30.1490.10">
    <property type="match status" value="1"/>
</dbReference>
<evidence type="ECO:0000256" key="6">
    <source>
        <dbReference type="ARBA" id="ARBA00035153"/>
    </source>
</evidence>
<reference evidence="9" key="1">
    <citation type="submission" date="2020-03" db="EMBL/GenBank/DDBJ databases">
        <title>Implications ofthe plastome evolution in the true lilies (monocot order Liliales).</title>
        <authorList>
            <person name="Do H.D.K."/>
            <person name="Kim C."/>
            <person name="Chase M.W."/>
            <person name="Kim J.-H."/>
        </authorList>
    </citation>
    <scope>NUCLEOTIDE SEQUENCE</scope>
</reference>
<gene>
    <name evidence="9" type="primary">rps8</name>
</gene>
<dbReference type="GO" id="GO:0005737">
    <property type="term" value="C:cytoplasm"/>
    <property type="evidence" value="ECO:0007669"/>
    <property type="project" value="UniProtKB-ARBA"/>
</dbReference>
<dbReference type="InterPro" id="IPR035987">
    <property type="entry name" value="Ribosomal_uS8_sf"/>
</dbReference>
<comment type="function">
    <text evidence="1">One of the primary rRNA binding proteins, it binds directly to 16S rRNA central domain where it helps coordinate assembly of the platform of the 30S subunit.</text>
</comment>
<dbReference type="PANTHER" id="PTHR11758">
    <property type="entry name" value="40S RIBOSOMAL PROTEIN S15A"/>
    <property type="match status" value="1"/>
</dbReference>
<keyword evidence="5 8" id="KW-0687">Ribonucleoprotein</keyword>
<evidence type="ECO:0000256" key="4">
    <source>
        <dbReference type="ARBA" id="ARBA00022980"/>
    </source>
</evidence>
<dbReference type="HAMAP" id="MF_01302_B">
    <property type="entry name" value="Ribosomal_uS8_B"/>
    <property type="match status" value="1"/>
</dbReference>
<accession>A0A7D3Q7E4</accession>
<comment type="similarity">
    <text evidence="2 8">Belongs to the universal ribosomal protein uS8 family.</text>
</comment>
<dbReference type="AlphaFoldDB" id="A0A7D3Q7E4"/>
<dbReference type="Pfam" id="PF00410">
    <property type="entry name" value="Ribosomal_S8"/>
    <property type="match status" value="1"/>
</dbReference>
<organism evidence="9">
    <name type="scientific">Wurmbea burttii</name>
    <dbReference type="NCBI Taxonomy" id="2729209"/>
    <lineage>
        <taxon>Eukaryota</taxon>
        <taxon>Viridiplantae</taxon>
        <taxon>Streptophyta</taxon>
        <taxon>Embryophyta</taxon>
        <taxon>Tracheophyta</taxon>
        <taxon>Spermatophyta</taxon>
        <taxon>Magnoliopsida</taxon>
        <taxon>Liliopsida</taxon>
        <taxon>Liliales</taxon>
        <taxon>Colchicaceae</taxon>
        <taxon>Wurmbea</taxon>
    </lineage>
</organism>
<proteinExistence type="inferred from homology"/>